<dbReference type="Gene3D" id="2.60.40.10">
    <property type="entry name" value="Immunoglobulins"/>
    <property type="match status" value="1"/>
</dbReference>
<sequence>MDAWLCYVTWPIGLQHIYSTLVQLQVVVLYRIRIQQHIIISSSRKGASCSNSLHFKELVQALFTSTFSISYNYPTKSRNNNNKNEKGILPFLGKSSSLETHEFVRSITIFKIIEYLMFFSMSQLLHVKSLTLLFSLSFLISDLPFSLCKRDDEDFDYGEEEMTGEVPRFVVHDETIMAKQYDDVSFNCEVDKLREYDIIFKEDPKSNKMISMGDKIILSEYLDRIKLVRLSEKRGMTLILKNVTTADTGIYTCLLNHPLKNNTVTFDLTVEEESVFSKISSEGVTGGGTSHLQEASFSSCLLILLNISFIFCFNLYSSLILY</sequence>
<evidence type="ECO:0000313" key="2">
    <source>
        <dbReference type="Proteomes" id="UP000675881"/>
    </source>
</evidence>
<accession>A0A7R8H5T5</accession>
<gene>
    <name evidence="1" type="ORF">LSAA_7231</name>
</gene>
<dbReference type="InterPro" id="IPR013783">
    <property type="entry name" value="Ig-like_fold"/>
</dbReference>
<dbReference type="SUPFAM" id="SSF48726">
    <property type="entry name" value="Immunoglobulin"/>
    <property type="match status" value="1"/>
</dbReference>
<proteinExistence type="predicted"/>
<protein>
    <submittedName>
        <fullName evidence="1">(salmon louse) hypothetical protein</fullName>
    </submittedName>
</protein>
<dbReference type="EMBL" id="HG994582">
    <property type="protein sequence ID" value="CAF2883923.1"/>
    <property type="molecule type" value="Genomic_DNA"/>
</dbReference>
<keyword evidence="2" id="KW-1185">Reference proteome</keyword>
<dbReference type="InterPro" id="IPR007110">
    <property type="entry name" value="Ig-like_dom"/>
</dbReference>
<reference evidence="1" key="1">
    <citation type="submission" date="2021-02" db="EMBL/GenBank/DDBJ databases">
        <authorList>
            <person name="Bekaert M."/>
        </authorList>
    </citation>
    <scope>NUCLEOTIDE SEQUENCE</scope>
    <source>
        <strain evidence="1">IoA-00</strain>
    </source>
</reference>
<organism evidence="1 2">
    <name type="scientific">Lepeophtheirus salmonis</name>
    <name type="common">Salmon louse</name>
    <name type="synonym">Caligus salmonis</name>
    <dbReference type="NCBI Taxonomy" id="72036"/>
    <lineage>
        <taxon>Eukaryota</taxon>
        <taxon>Metazoa</taxon>
        <taxon>Ecdysozoa</taxon>
        <taxon>Arthropoda</taxon>
        <taxon>Crustacea</taxon>
        <taxon>Multicrustacea</taxon>
        <taxon>Hexanauplia</taxon>
        <taxon>Copepoda</taxon>
        <taxon>Siphonostomatoida</taxon>
        <taxon>Caligidae</taxon>
        <taxon>Lepeophtheirus</taxon>
    </lineage>
</organism>
<evidence type="ECO:0000313" key="1">
    <source>
        <dbReference type="EMBL" id="CAF2883923.1"/>
    </source>
</evidence>
<dbReference type="PROSITE" id="PS50835">
    <property type="entry name" value="IG_LIKE"/>
    <property type="match status" value="1"/>
</dbReference>
<dbReference type="InterPro" id="IPR036179">
    <property type="entry name" value="Ig-like_dom_sf"/>
</dbReference>
<dbReference type="AlphaFoldDB" id="A0A7R8H5T5"/>
<dbReference type="SMART" id="SM00409">
    <property type="entry name" value="IG"/>
    <property type="match status" value="1"/>
</dbReference>
<name>A0A7R8H5T5_LEPSM</name>
<dbReference type="InterPro" id="IPR003599">
    <property type="entry name" value="Ig_sub"/>
</dbReference>
<dbReference type="Proteomes" id="UP000675881">
    <property type="component" value="Chromosome 3"/>
</dbReference>